<accession>A0A0D0BQK8</accession>
<protein>
    <submittedName>
        <fullName evidence="1">Uncharacterized protein</fullName>
    </submittedName>
</protein>
<proteinExistence type="predicted"/>
<dbReference type="Proteomes" id="UP000053593">
    <property type="component" value="Unassembled WGS sequence"/>
</dbReference>
<reference evidence="1 2" key="1">
    <citation type="submission" date="2014-04" db="EMBL/GenBank/DDBJ databases">
        <title>Evolutionary Origins and Diversification of the Mycorrhizal Mutualists.</title>
        <authorList>
            <consortium name="DOE Joint Genome Institute"/>
            <consortium name="Mycorrhizal Genomics Consortium"/>
            <person name="Kohler A."/>
            <person name="Kuo A."/>
            <person name="Nagy L.G."/>
            <person name="Floudas D."/>
            <person name="Copeland A."/>
            <person name="Barry K.W."/>
            <person name="Cichocki N."/>
            <person name="Veneault-Fourrey C."/>
            <person name="LaButti K."/>
            <person name="Lindquist E.A."/>
            <person name="Lipzen A."/>
            <person name="Lundell T."/>
            <person name="Morin E."/>
            <person name="Murat C."/>
            <person name="Riley R."/>
            <person name="Ohm R."/>
            <person name="Sun H."/>
            <person name="Tunlid A."/>
            <person name="Henrissat B."/>
            <person name="Grigoriev I.V."/>
            <person name="Hibbett D.S."/>
            <person name="Martin F."/>
        </authorList>
    </citation>
    <scope>NUCLEOTIDE SEQUENCE [LARGE SCALE GENOMIC DNA]</scope>
    <source>
        <strain evidence="1 2">FD-317 M1</strain>
    </source>
</reference>
<evidence type="ECO:0000313" key="1">
    <source>
        <dbReference type="EMBL" id="KIK51914.1"/>
    </source>
</evidence>
<gene>
    <name evidence="1" type="ORF">GYMLUDRAFT_376994</name>
</gene>
<dbReference type="HOGENOM" id="CLU_2097142_0_0_1"/>
<evidence type="ECO:0000313" key="2">
    <source>
        <dbReference type="Proteomes" id="UP000053593"/>
    </source>
</evidence>
<dbReference type="EMBL" id="KN834852">
    <property type="protein sequence ID" value="KIK51914.1"/>
    <property type="molecule type" value="Genomic_DNA"/>
</dbReference>
<keyword evidence="2" id="KW-1185">Reference proteome</keyword>
<organism evidence="1 2">
    <name type="scientific">Collybiopsis luxurians FD-317 M1</name>
    <dbReference type="NCBI Taxonomy" id="944289"/>
    <lineage>
        <taxon>Eukaryota</taxon>
        <taxon>Fungi</taxon>
        <taxon>Dikarya</taxon>
        <taxon>Basidiomycota</taxon>
        <taxon>Agaricomycotina</taxon>
        <taxon>Agaricomycetes</taxon>
        <taxon>Agaricomycetidae</taxon>
        <taxon>Agaricales</taxon>
        <taxon>Marasmiineae</taxon>
        <taxon>Omphalotaceae</taxon>
        <taxon>Collybiopsis</taxon>
        <taxon>Collybiopsis luxurians</taxon>
    </lineage>
</organism>
<sequence length="116" mass="13269">MRSINMLFVRCCLRVARGCCRQIRLGCREEVGEVREQGRREYGCRYWSIGGPSLGETGYDHVQFWSPSSLPRQHCSSTFLFGGRRGNVEKVSHANSFQYSNFVRSTLGFGGQHRTK</sequence>
<dbReference type="AlphaFoldDB" id="A0A0D0BQK8"/>
<name>A0A0D0BQK8_9AGAR</name>